<dbReference type="ExpressionAtlas" id="A0A2K3NDL6">
    <property type="expression patterns" value="baseline"/>
</dbReference>
<sequence>MCPKSKSGDAVVFQNGNCFILVLMIATEHLNRVAVRVCGLGSLEPAKIVELLKDRASWFRDCRSSEVFRMFPAGNGGTIELLYTQFAPDICATMTLASARDLWTLRYTTNLENGSSVLNTIGCIATSRHHSAIAFLHLLSLSLPLLARHLIQQELSISA</sequence>
<evidence type="ECO:0000313" key="2">
    <source>
        <dbReference type="EMBL" id="PNY01109.1"/>
    </source>
</evidence>
<dbReference type="Proteomes" id="UP000236291">
    <property type="component" value="Unassembled WGS sequence"/>
</dbReference>
<dbReference type="InterPro" id="IPR044830">
    <property type="entry name" value="HD-Zip_III"/>
</dbReference>
<keyword evidence="2" id="KW-0238">DNA-binding</keyword>
<dbReference type="Gene3D" id="3.30.530.20">
    <property type="match status" value="1"/>
</dbReference>
<dbReference type="STRING" id="57577.A0A2K3NDL6"/>
<feature type="non-terminal residue" evidence="2">
    <location>
        <position position="159"/>
    </location>
</feature>
<keyword evidence="2" id="KW-0371">Homeobox</keyword>
<name>A0A2K3NDL6_TRIPR</name>
<dbReference type="PANTHER" id="PTHR45950">
    <property type="entry name" value="HOMEOBOX-LEUCINE ZIPPER PROTEIN ATHB-14"/>
    <property type="match status" value="1"/>
</dbReference>
<organism evidence="2 3">
    <name type="scientific">Trifolium pratense</name>
    <name type="common">Red clover</name>
    <dbReference type="NCBI Taxonomy" id="57577"/>
    <lineage>
        <taxon>Eukaryota</taxon>
        <taxon>Viridiplantae</taxon>
        <taxon>Streptophyta</taxon>
        <taxon>Embryophyta</taxon>
        <taxon>Tracheophyta</taxon>
        <taxon>Spermatophyta</taxon>
        <taxon>Magnoliopsida</taxon>
        <taxon>eudicotyledons</taxon>
        <taxon>Gunneridae</taxon>
        <taxon>Pentapetalae</taxon>
        <taxon>rosids</taxon>
        <taxon>fabids</taxon>
        <taxon>Fabales</taxon>
        <taxon>Fabaceae</taxon>
        <taxon>Papilionoideae</taxon>
        <taxon>50 kb inversion clade</taxon>
        <taxon>NPAAA clade</taxon>
        <taxon>Hologalegina</taxon>
        <taxon>IRL clade</taxon>
        <taxon>Trifolieae</taxon>
        <taxon>Trifolium</taxon>
    </lineage>
</organism>
<evidence type="ECO:0000313" key="3">
    <source>
        <dbReference type="Proteomes" id="UP000236291"/>
    </source>
</evidence>
<evidence type="ECO:0000259" key="1">
    <source>
        <dbReference type="Pfam" id="PF01852"/>
    </source>
</evidence>
<comment type="caution">
    <text evidence="2">The sequence shown here is derived from an EMBL/GenBank/DDBJ whole genome shotgun (WGS) entry which is preliminary data.</text>
</comment>
<protein>
    <submittedName>
        <fullName evidence="2">Homeobox-leucine zipper protein REVOLUTA-like</fullName>
    </submittedName>
</protein>
<feature type="domain" description="START" evidence="1">
    <location>
        <begin position="34"/>
        <end position="117"/>
    </location>
</feature>
<accession>A0A2K3NDL6</accession>
<dbReference type="GO" id="GO:0003677">
    <property type="term" value="F:DNA binding"/>
    <property type="evidence" value="ECO:0007669"/>
    <property type="project" value="UniProtKB-KW"/>
</dbReference>
<dbReference type="Pfam" id="PF01852">
    <property type="entry name" value="START"/>
    <property type="match status" value="1"/>
</dbReference>
<reference evidence="2 3" key="1">
    <citation type="journal article" date="2014" name="Am. J. Bot.">
        <title>Genome assembly and annotation for red clover (Trifolium pratense; Fabaceae).</title>
        <authorList>
            <person name="Istvanek J."/>
            <person name="Jaros M."/>
            <person name="Krenek A."/>
            <person name="Repkova J."/>
        </authorList>
    </citation>
    <scope>NUCLEOTIDE SEQUENCE [LARGE SCALE GENOMIC DNA]</scope>
    <source>
        <strain evidence="3">cv. Tatra</strain>
        <tissue evidence="2">Young leaves</tissue>
    </source>
</reference>
<dbReference type="GO" id="GO:0003700">
    <property type="term" value="F:DNA-binding transcription factor activity"/>
    <property type="evidence" value="ECO:0007669"/>
    <property type="project" value="InterPro"/>
</dbReference>
<gene>
    <name evidence="2" type="ORF">L195_g024397</name>
</gene>
<proteinExistence type="predicted"/>
<reference evidence="2 3" key="2">
    <citation type="journal article" date="2017" name="Front. Plant Sci.">
        <title>Gene Classification and Mining of Molecular Markers Useful in Red Clover (Trifolium pratense) Breeding.</title>
        <authorList>
            <person name="Istvanek J."/>
            <person name="Dluhosova J."/>
            <person name="Dluhos P."/>
            <person name="Patkova L."/>
            <person name="Nedelnik J."/>
            <person name="Repkova J."/>
        </authorList>
    </citation>
    <scope>NUCLEOTIDE SEQUENCE [LARGE SCALE GENOMIC DNA]</scope>
    <source>
        <strain evidence="3">cv. Tatra</strain>
        <tissue evidence="2">Young leaves</tissue>
    </source>
</reference>
<dbReference type="InterPro" id="IPR002913">
    <property type="entry name" value="START_lipid-bd_dom"/>
</dbReference>
<dbReference type="SUPFAM" id="SSF55961">
    <property type="entry name" value="Bet v1-like"/>
    <property type="match status" value="1"/>
</dbReference>
<dbReference type="InterPro" id="IPR023393">
    <property type="entry name" value="START-like_dom_sf"/>
</dbReference>
<dbReference type="GO" id="GO:0008289">
    <property type="term" value="F:lipid binding"/>
    <property type="evidence" value="ECO:0007669"/>
    <property type="project" value="InterPro"/>
</dbReference>
<dbReference type="AlphaFoldDB" id="A0A2K3NDL6"/>
<dbReference type="PANTHER" id="PTHR45950:SF10">
    <property type="entry name" value="HOMEOBOX-LEUCINE ZIPPER PROTEIN REVOLUTA"/>
    <property type="match status" value="1"/>
</dbReference>
<dbReference type="EMBL" id="ASHM01019703">
    <property type="protein sequence ID" value="PNY01109.1"/>
    <property type="molecule type" value="Genomic_DNA"/>
</dbReference>